<organism evidence="1 2">
    <name type="scientific">Lacticaseibacillus paracasei subsp. paracasei Lpp71</name>
    <dbReference type="NCBI Taxonomy" id="1256207"/>
    <lineage>
        <taxon>Bacteria</taxon>
        <taxon>Bacillati</taxon>
        <taxon>Bacillota</taxon>
        <taxon>Bacilli</taxon>
        <taxon>Lactobacillales</taxon>
        <taxon>Lactobacillaceae</taxon>
        <taxon>Lacticaseibacillus</taxon>
    </lineage>
</organism>
<proteinExistence type="predicted"/>
<dbReference type="Proteomes" id="UP000014252">
    <property type="component" value="Unassembled WGS sequence"/>
</dbReference>
<comment type="caution">
    <text evidence="1">The sequence shown here is derived from an EMBL/GenBank/DDBJ whole genome shotgun (WGS) entry which is preliminary data.</text>
</comment>
<dbReference type="EMBL" id="ANKD01000818">
    <property type="protein sequence ID" value="EPC69251.1"/>
    <property type="molecule type" value="Genomic_DNA"/>
</dbReference>
<sequence length="150" mass="16614">MKLGLGLSGENHSAKTNVTTEPIAAPPALCILSQNLNPIAYNFPGTRTTFSTSKVEFKSGFLLIYGHEKKYFSRQKERAGGAAAGSALKFSLSGWFSRFRKRPSFETARRVWALAQSRAQCVPAQPPRSQLVLPVFHQPLQEKTDLLFCL</sequence>
<accession>A0A8E0MDA3</accession>
<evidence type="ECO:0000313" key="2">
    <source>
        <dbReference type="Proteomes" id="UP000014252"/>
    </source>
</evidence>
<reference evidence="1 2" key="1">
    <citation type="journal article" date="2013" name="PLoS ONE">
        <title>Lactobacillus paracasei comparative genomics: towards species pan-genome definition and exploitation of diversity.</title>
        <authorList>
            <person name="Smokvina T."/>
            <person name="Wels M."/>
            <person name="Polka J."/>
            <person name="Chervaux C."/>
            <person name="Brisse S."/>
            <person name="Boekhorst J."/>
            <person name="van Hylckama Vlieg J.E."/>
            <person name="Siezen R.J."/>
        </authorList>
    </citation>
    <scope>NUCLEOTIDE SEQUENCE [LARGE SCALE GENOMIC DNA]</scope>
    <source>
        <strain evidence="1 2">Lpp71</strain>
    </source>
</reference>
<gene>
    <name evidence="1" type="ORF">Lpp71_16329</name>
</gene>
<evidence type="ECO:0000313" key="1">
    <source>
        <dbReference type="EMBL" id="EPC69251.1"/>
    </source>
</evidence>
<name>A0A8E0MDA3_LACPA</name>
<protein>
    <submittedName>
        <fullName evidence="1">Uncharacterized protein</fullName>
    </submittedName>
</protein>
<dbReference type="AlphaFoldDB" id="A0A8E0MDA3"/>